<dbReference type="Proteomes" id="UP000552038">
    <property type="component" value="Unassembled WGS sequence"/>
</dbReference>
<keyword evidence="1 3" id="KW-0808">Transferase</keyword>
<sequence length="286" mass="33354">MKTQLILVEGLPGSGKSTVARLVSEILAEKGVKAQLFLEGNVEHPADYDGVSFYRQDEFDQLLLDHEGYKEILESRAVKHGSDFLIPYRKMKDELGSDFPDELLQEIFAKDIYELPFDQHVRLLTEKWNCFKEDKIHRNSVHIFECCFIQNPLTIGTVKYNVQKEEVIHYVLLLEEIVKSLNPFVIYVDQKDIRSTFEKAINERPKEWSDGFIEYYTNQGFGKMQGYCGVDGTVQVLQKRKSIELEIFNLLKINKQKIDNSQFDIEKCKEELKDILSETVYEEDSF</sequence>
<dbReference type="InterPro" id="IPR059117">
    <property type="entry name" value="APS_kinase_dom"/>
</dbReference>
<accession>A0AAP7DK18</accession>
<dbReference type="EC" id="2.7.1.25" evidence="3"/>
<name>A0AAP7DK18_PAEAL</name>
<feature type="domain" description="APS kinase" evidence="2">
    <location>
        <begin position="4"/>
        <end position="95"/>
    </location>
</feature>
<evidence type="ECO:0000256" key="1">
    <source>
        <dbReference type="ARBA" id="ARBA00022679"/>
    </source>
</evidence>
<dbReference type="Pfam" id="PF01583">
    <property type="entry name" value="APS_kinase"/>
    <property type="match status" value="1"/>
</dbReference>
<protein>
    <submittedName>
        <fullName evidence="3">Adenylyl-sulfate kinase</fullName>
        <ecNumber evidence="3">2.7.1.25</ecNumber>
    </submittedName>
</protein>
<dbReference type="RefSeq" id="WP_171417708.1">
    <property type="nucleotide sequence ID" value="NZ_JABFOR010000022.1"/>
</dbReference>
<dbReference type="Gene3D" id="3.40.50.300">
    <property type="entry name" value="P-loop containing nucleotide triphosphate hydrolases"/>
    <property type="match status" value="1"/>
</dbReference>
<keyword evidence="3" id="KW-0418">Kinase</keyword>
<reference evidence="3 4" key="1">
    <citation type="submission" date="2020-05" db="EMBL/GenBank/DDBJ databases">
        <title>Whole genome sequencing and identification of novel metabolites from Paenibacillus alvei strain JR949.</title>
        <authorList>
            <person name="Rajendhran J."/>
            <person name="Sree Pranav P."/>
            <person name="Mahalakshmi B."/>
            <person name="Karthikeyan R."/>
        </authorList>
    </citation>
    <scope>NUCLEOTIDE SEQUENCE [LARGE SCALE GENOMIC DNA]</scope>
    <source>
        <strain evidence="3 4">JR949</strain>
    </source>
</reference>
<dbReference type="InterPro" id="IPR027417">
    <property type="entry name" value="P-loop_NTPase"/>
</dbReference>
<gene>
    <name evidence="3" type="ORF">HMI46_16685</name>
</gene>
<proteinExistence type="predicted"/>
<evidence type="ECO:0000313" key="4">
    <source>
        <dbReference type="Proteomes" id="UP000552038"/>
    </source>
</evidence>
<evidence type="ECO:0000259" key="2">
    <source>
        <dbReference type="Pfam" id="PF01583"/>
    </source>
</evidence>
<dbReference type="EMBL" id="JABFOR010000022">
    <property type="protein sequence ID" value="NOJ72189.1"/>
    <property type="molecule type" value="Genomic_DNA"/>
</dbReference>
<dbReference type="GO" id="GO:0004020">
    <property type="term" value="F:adenylylsulfate kinase activity"/>
    <property type="evidence" value="ECO:0007669"/>
    <property type="project" value="UniProtKB-EC"/>
</dbReference>
<organism evidence="3 4">
    <name type="scientific">Paenibacillus alvei</name>
    <name type="common">Bacillus alvei</name>
    <dbReference type="NCBI Taxonomy" id="44250"/>
    <lineage>
        <taxon>Bacteria</taxon>
        <taxon>Bacillati</taxon>
        <taxon>Bacillota</taxon>
        <taxon>Bacilli</taxon>
        <taxon>Bacillales</taxon>
        <taxon>Paenibacillaceae</taxon>
        <taxon>Paenibacillus</taxon>
    </lineage>
</organism>
<dbReference type="NCBIfam" id="NF005250">
    <property type="entry name" value="PRK06761.1"/>
    <property type="match status" value="1"/>
</dbReference>
<evidence type="ECO:0000313" key="3">
    <source>
        <dbReference type="EMBL" id="NOJ72189.1"/>
    </source>
</evidence>
<comment type="caution">
    <text evidence="3">The sequence shown here is derived from an EMBL/GenBank/DDBJ whole genome shotgun (WGS) entry which is preliminary data.</text>
</comment>
<dbReference type="SUPFAM" id="SSF52540">
    <property type="entry name" value="P-loop containing nucleoside triphosphate hydrolases"/>
    <property type="match status" value="1"/>
</dbReference>
<dbReference type="AlphaFoldDB" id="A0AAP7DK18"/>